<evidence type="ECO:0000313" key="2">
    <source>
        <dbReference type="EMBL" id="CAE0154341.1"/>
    </source>
</evidence>
<gene>
    <name evidence="2" type="ORF">HERI1096_LOCUS40489</name>
</gene>
<reference evidence="2" key="1">
    <citation type="submission" date="2021-01" db="EMBL/GenBank/DDBJ databases">
        <authorList>
            <person name="Corre E."/>
            <person name="Pelletier E."/>
            <person name="Niang G."/>
            <person name="Scheremetjew M."/>
            <person name="Finn R."/>
            <person name="Kale V."/>
            <person name="Holt S."/>
            <person name="Cochrane G."/>
            <person name="Meng A."/>
            <person name="Brown T."/>
            <person name="Cohen L."/>
        </authorList>
    </citation>
    <scope>NUCLEOTIDE SEQUENCE</scope>
    <source>
        <strain evidence="2">CCMP281</strain>
    </source>
</reference>
<dbReference type="AlphaFoldDB" id="A0A7S3C526"/>
<accession>A0A7S3C526</accession>
<name>A0A7S3C526_9EUKA</name>
<feature type="region of interest" description="Disordered" evidence="1">
    <location>
        <begin position="1"/>
        <end position="40"/>
    </location>
</feature>
<feature type="compositionally biased region" description="Polar residues" evidence="1">
    <location>
        <begin position="1"/>
        <end position="34"/>
    </location>
</feature>
<organism evidence="2">
    <name type="scientific">Haptolina ericina</name>
    <dbReference type="NCBI Taxonomy" id="156174"/>
    <lineage>
        <taxon>Eukaryota</taxon>
        <taxon>Haptista</taxon>
        <taxon>Haptophyta</taxon>
        <taxon>Prymnesiophyceae</taxon>
        <taxon>Prymnesiales</taxon>
        <taxon>Prymnesiaceae</taxon>
        <taxon>Haptolina</taxon>
    </lineage>
</organism>
<proteinExistence type="predicted"/>
<evidence type="ECO:0000256" key="1">
    <source>
        <dbReference type="SAM" id="MobiDB-lite"/>
    </source>
</evidence>
<dbReference type="EMBL" id="HBHX01073131">
    <property type="protein sequence ID" value="CAE0154341.1"/>
    <property type="molecule type" value="Transcribed_RNA"/>
</dbReference>
<sequence length="114" mass="12602">MARENAASQLQMQQRTQLAPTRLSLDQQCQSGAATSEEAPAYSLRLKMDGADGRVSLDISERESGTAKWQEAPSHRLTLARRDQQQRIHESKLRGYTKFAAHGRGSATALHSLP</sequence>
<protein>
    <submittedName>
        <fullName evidence="2">Uncharacterized protein</fullName>
    </submittedName>
</protein>